<sequence length="128" mass="14799">MNRRQARETALKVLFQMEVSGTERSTAVRAVNENDIPLDPFVNQLLDKTLNHLNDIDSIISKNLVNWSFDRLGNMDRTILRLAVCELRYFDDIPDTVTINEAVELCRTYSDEQSRRFVNGILSHISKE</sequence>
<proteinExistence type="inferred from homology"/>
<dbReference type="InterPro" id="IPR035926">
    <property type="entry name" value="NusB-like_sf"/>
</dbReference>
<dbReference type="GO" id="GO:0003723">
    <property type="term" value="F:RNA binding"/>
    <property type="evidence" value="ECO:0007669"/>
    <property type="project" value="UniProtKB-UniRule"/>
</dbReference>
<dbReference type="PANTHER" id="PTHR11078:SF3">
    <property type="entry name" value="ANTITERMINATION NUSB DOMAIN-CONTAINING PROTEIN"/>
    <property type="match status" value="1"/>
</dbReference>
<accession>A0AAU8IDV6</accession>
<dbReference type="NCBIfam" id="TIGR01951">
    <property type="entry name" value="nusB"/>
    <property type="match status" value="1"/>
</dbReference>
<name>A0AAU8IDV6_9BACL</name>
<comment type="function">
    <text evidence="6">Involved in transcription antitermination. Required for transcription of ribosomal RNA (rRNA) genes. Binds specifically to the boxA antiterminator sequence of the ribosomal RNA (rrn) operons.</text>
</comment>
<evidence type="ECO:0000313" key="8">
    <source>
        <dbReference type="EMBL" id="XCJ16411.1"/>
    </source>
</evidence>
<dbReference type="InterPro" id="IPR006027">
    <property type="entry name" value="NusB_RsmB_TIM44"/>
</dbReference>
<evidence type="ECO:0000256" key="1">
    <source>
        <dbReference type="ARBA" id="ARBA00005952"/>
    </source>
</evidence>
<keyword evidence="4 6" id="KW-0805">Transcription regulation</keyword>
<dbReference type="Pfam" id="PF01029">
    <property type="entry name" value="NusB"/>
    <property type="match status" value="1"/>
</dbReference>
<dbReference type="EMBL" id="CP159510">
    <property type="protein sequence ID" value="XCJ16411.1"/>
    <property type="molecule type" value="Genomic_DNA"/>
</dbReference>
<protein>
    <recommendedName>
        <fullName evidence="6">Transcription antitermination protein NusB</fullName>
    </recommendedName>
    <alternativeName>
        <fullName evidence="6">Antitermination factor NusB</fullName>
    </alternativeName>
</protein>
<dbReference type="Gene3D" id="1.10.940.10">
    <property type="entry name" value="NusB-like"/>
    <property type="match status" value="1"/>
</dbReference>
<reference evidence="8" key="1">
    <citation type="submission" date="2024-06" db="EMBL/GenBank/DDBJ databases">
        <authorList>
            <person name="Fan A."/>
            <person name="Zhang F.Y."/>
            <person name="Zhang L."/>
        </authorList>
    </citation>
    <scope>NUCLEOTIDE SEQUENCE</scope>
    <source>
        <strain evidence="8">Y61</strain>
    </source>
</reference>
<dbReference type="GO" id="GO:0031564">
    <property type="term" value="P:transcription antitermination"/>
    <property type="evidence" value="ECO:0007669"/>
    <property type="project" value="UniProtKB-KW"/>
</dbReference>
<organism evidence="8">
    <name type="scientific">Sporolactobacillus sp. Y61</name>
    <dbReference type="NCBI Taxonomy" id="3160863"/>
    <lineage>
        <taxon>Bacteria</taxon>
        <taxon>Bacillati</taxon>
        <taxon>Bacillota</taxon>
        <taxon>Bacilli</taxon>
        <taxon>Bacillales</taxon>
        <taxon>Sporolactobacillaceae</taxon>
        <taxon>Sporolactobacillus</taxon>
    </lineage>
</organism>
<dbReference type="RefSeq" id="WP_129930331.1">
    <property type="nucleotide sequence ID" value="NZ_CP159510.1"/>
</dbReference>
<gene>
    <name evidence="6 8" type="primary">nusB</name>
    <name evidence="8" type="ORF">ABNN70_12160</name>
</gene>
<dbReference type="GO" id="GO:0005829">
    <property type="term" value="C:cytosol"/>
    <property type="evidence" value="ECO:0007669"/>
    <property type="project" value="TreeGrafter"/>
</dbReference>
<dbReference type="HAMAP" id="MF_00073">
    <property type="entry name" value="NusB"/>
    <property type="match status" value="1"/>
</dbReference>
<evidence type="ECO:0000259" key="7">
    <source>
        <dbReference type="Pfam" id="PF01029"/>
    </source>
</evidence>
<evidence type="ECO:0000256" key="6">
    <source>
        <dbReference type="HAMAP-Rule" id="MF_00073"/>
    </source>
</evidence>
<dbReference type="PANTHER" id="PTHR11078">
    <property type="entry name" value="N UTILIZATION SUBSTANCE PROTEIN B-RELATED"/>
    <property type="match status" value="1"/>
</dbReference>
<evidence type="ECO:0000256" key="2">
    <source>
        <dbReference type="ARBA" id="ARBA00022814"/>
    </source>
</evidence>
<dbReference type="AlphaFoldDB" id="A0AAU8IDV6"/>
<keyword evidence="3 6" id="KW-0694">RNA-binding</keyword>
<feature type="domain" description="NusB/RsmB/TIM44" evidence="7">
    <location>
        <begin position="4"/>
        <end position="127"/>
    </location>
</feature>
<comment type="similarity">
    <text evidence="1 6">Belongs to the NusB family.</text>
</comment>
<evidence type="ECO:0000256" key="5">
    <source>
        <dbReference type="ARBA" id="ARBA00023163"/>
    </source>
</evidence>
<dbReference type="InterPro" id="IPR011605">
    <property type="entry name" value="NusB_fam"/>
</dbReference>
<dbReference type="SUPFAM" id="SSF48013">
    <property type="entry name" value="NusB-like"/>
    <property type="match status" value="1"/>
</dbReference>
<keyword evidence="5 6" id="KW-0804">Transcription</keyword>
<dbReference type="GO" id="GO:0006353">
    <property type="term" value="P:DNA-templated transcription termination"/>
    <property type="evidence" value="ECO:0007669"/>
    <property type="project" value="UniProtKB-UniRule"/>
</dbReference>
<keyword evidence="2 6" id="KW-0889">Transcription antitermination</keyword>
<evidence type="ECO:0000256" key="4">
    <source>
        <dbReference type="ARBA" id="ARBA00023015"/>
    </source>
</evidence>
<evidence type="ECO:0000256" key="3">
    <source>
        <dbReference type="ARBA" id="ARBA00022884"/>
    </source>
</evidence>